<proteinExistence type="predicted"/>
<gene>
    <name evidence="10" type="primary">PLEST010412</name>
    <name evidence="10" type="ORF">PLESTB_001000400</name>
</gene>
<evidence type="ECO:0000313" key="11">
    <source>
        <dbReference type="Proteomes" id="UP001165080"/>
    </source>
</evidence>
<dbReference type="PROSITE" id="PS50004">
    <property type="entry name" value="C2"/>
    <property type="match status" value="1"/>
</dbReference>
<protein>
    <recommendedName>
        <fullName evidence="12">C2 domain-containing protein</fullName>
    </recommendedName>
</protein>
<comment type="caution">
    <text evidence="10">The sequence shown here is derived from an EMBL/GenBank/DDBJ whole genome shotgun (WGS) entry which is preliminary data.</text>
</comment>
<feature type="region of interest" description="Disordered" evidence="6">
    <location>
        <begin position="884"/>
        <end position="916"/>
    </location>
</feature>
<keyword evidence="7" id="KW-1133">Transmembrane helix</keyword>
<evidence type="ECO:0000256" key="7">
    <source>
        <dbReference type="SAM" id="Phobius"/>
    </source>
</evidence>
<keyword evidence="5 7" id="KW-0472">Membrane</keyword>
<dbReference type="InterPro" id="IPR000008">
    <property type="entry name" value="C2_dom"/>
</dbReference>
<keyword evidence="11" id="KW-1185">Reference proteome</keyword>
<dbReference type="PROSITE" id="PS51847">
    <property type="entry name" value="SMP"/>
    <property type="match status" value="1"/>
</dbReference>
<dbReference type="Pfam" id="PF00168">
    <property type="entry name" value="C2"/>
    <property type="match status" value="1"/>
</dbReference>
<keyword evidence="7" id="KW-0812">Transmembrane</keyword>
<evidence type="ECO:0000256" key="5">
    <source>
        <dbReference type="ARBA" id="ARBA00023136"/>
    </source>
</evidence>
<feature type="region of interest" description="Disordered" evidence="6">
    <location>
        <begin position="70"/>
        <end position="116"/>
    </location>
</feature>
<feature type="region of interest" description="Disordered" evidence="6">
    <location>
        <begin position="1028"/>
        <end position="1101"/>
    </location>
</feature>
<evidence type="ECO:0000256" key="1">
    <source>
        <dbReference type="ARBA" id="ARBA00004370"/>
    </source>
</evidence>
<feature type="transmembrane region" description="Helical" evidence="7">
    <location>
        <begin position="1418"/>
        <end position="1438"/>
    </location>
</feature>
<accession>A0A9W6F457</accession>
<keyword evidence="4" id="KW-0446">Lipid-binding</keyword>
<evidence type="ECO:0008006" key="12">
    <source>
        <dbReference type="Google" id="ProtNLM"/>
    </source>
</evidence>
<reference evidence="10 11" key="1">
    <citation type="journal article" date="2023" name="Commun. Biol.">
        <title>Reorganization of the ancestral sex-determining regions during the evolution of trioecy in Pleodorina starrii.</title>
        <authorList>
            <person name="Takahashi K."/>
            <person name="Suzuki S."/>
            <person name="Kawai-Toyooka H."/>
            <person name="Yamamoto K."/>
            <person name="Hamaji T."/>
            <person name="Ootsuki R."/>
            <person name="Yamaguchi H."/>
            <person name="Kawachi M."/>
            <person name="Higashiyama T."/>
            <person name="Nozaki H."/>
        </authorList>
    </citation>
    <scope>NUCLEOTIDE SEQUENCE [LARGE SCALE GENOMIC DNA]</scope>
    <source>
        <strain evidence="10 11">NIES-4479</strain>
    </source>
</reference>
<dbReference type="SUPFAM" id="SSF49562">
    <property type="entry name" value="C2 domain (Calcium/lipid-binding domain, CaLB)"/>
    <property type="match status" value="1"/>
</dbReference>
<dbReference type="GO" id="GO:0008289">
    <property type="term" value="F:lipid binding"/>
    <property type="evidence" value="ECO:0007669"/>
    <property type="project" value="UniProtKB-KW"/>
</dbReference>
<keyword evidence="2" id="KW-0813">Transport</keyword>
<dbReference type="CDD" id="cd00030">
    <property type="entry name" value="C2"/>
    <property type="match status" value="1"/>
</dbReference>
<evidence type="ECO:0000256" key="4">
    <source>
        <dbReference type="ARBA" id="ARBA00023121"/>
    </source>
</evidence>
<dbReference type="Proteomes" id="UP001165080">
    <property type="component" value="Unassembled WGS sequence"/>
</dbReference>
<dbReference type="Gene3D" id="2.60.40.150">
    <property type="entry name" value="C2 domain"/>
    <property type="match status" value="1"/>
</dbReference>
<sequence>MGSQRPLGCASGIRRTVTPVQLPAACLRGSSSRKLGCLKRRLVRPSAAIGFSDAIAGPWSDADVSPLPATVSSDVGLSPSSSALPAVSHGHSHRQSAHPEQARMQQQQQKHEAAQQVVQRLVPPTPVASATTLPTRSWVSVGGVALGVLLTVALQLVGRWLQRQRWAQQLMEMMELRRSSGSSASTSGKHDGAGAASRRPGGSTSRPTSGEVSGSGAGDSVDGAGAANRSAFLGGSTGSLPGSPLGTLDGGGYGAGAAEAAGSPLASASSLPATDPGESVEWVNMCWRKVWRVYQRGLERWIIDLLQPLFDGLVKDGSVPRWLCRLRVVELTLDHEAPYFSNMRRRNSRKDSDLNGVVDLRYTGGARMLLMLELGEGRWRFKVPVLVSDLDLECQMWLKLRLAPMCPWIGTISLAFVGPPNVKVQLSPYNRVRLMRVPVVQNYLRKLLTVDLPGLMVLPQRLEINIPPSVTTIAEAAVGRDTIMRAVASAVLQADAVEAALLAALPLGPQTPAGGVTLPEAFKVSWVPAGFGGWGVPCIPAALSRTASQHVAQPLQRLSYTSLPASARRHRASTPRRFRPYLLHPLGLYITSPAVLPAYLAVLLQMRRNSSVTLRYRSRAPAYTWISPPTPPHTRSLRPPLAPRPSLPLQGELSVTLQEARDLPVWGFPGQSNPYCRLVLGEQAVQSRREGDTSHPGRHRAPVWNQEFQFLVEDPNVQVLEMVVKDSHLTGRTEVGRASIRLADILAAQHKAEGGKVTMWVPLQPLAASYGITGGEAVPTGDVLVELSYKAFDDDEQDSGYREAENYSKQAAAQAPITDIRSAAAASSRAAVAASAAASAIAMTRAAAARAAARAARAAQEAAAAAAGAAKGAVDQGASIIAREQHQHQQQPAAPPKQLPAPTKAPAAAAPAAAAAETSGAAPSASAAAGTSAVAEVADGAADGADSGRASGGGAVEGGNGAGALTHVAAATVMAAAPGRRIRVTEEVEEVDAAAPRQLQEEAAAMAVASASATVAAAAPAAVQSRTATAVLERPPATSEPHVVGDDSGSSNGQPYDEHRHSYDDGASGGSRWRHRQPGGDAGPASDAGDGESGSRGDGGDAAAAALSVEVLEPLPYQSAGGGADAPGPHPPPQKRHPEEQVIDVAAAAEVVAGPGAGGSGAKAQGQVPGGGAAGPVLSALAHLTASAHSLTATAIDKAKETISHQKQQQQARSAQEEEAAAATAKELRGSGEGGNWLEAIVSRLPKYGGGSGGSPQHHHAASEEEEETAGGGAATAAASGRTADGEDEHPWWQFWVPKGGAAKIHDAAADGAAEATEAAAASPQRASDGRVVKPWWQFWSDGGKDAEAEERRVGGPEDGGSKDGGSKPVEAIYIPPDLPLEEIAAEVQRLKEDSWRERSDHVSGLWMKAVERNDRKWLMLAAFLLSVAVGLLTVVAWRLEQLEHLQAAAPQVALLTMQAALQVLEQHASGGGGGLL</sequence>
<feature type="domain" description="SMP-LTD" evidence="9">
    <location>
        <begin position="276"/>
        <end position="467"/>
    </location>
</feature>
<feature type="region of interest" description="Disordered" evidence="6">
    <location>
        <begin position="1200"/>
        <end position="1233"/>
    </location>
</feature>
<feature type="compositionally biased region" description="Low complexity" evidence="6">
    <location>
        <begin position="98"/>
        <end position="116"/>
    </location>
</feature>
<dbReference type="CDD" id="cd21669">
    <property type="entry name" value="SMP_SF"/>
    <property type="match status" value="1"/>
</dbReference>
<feature type="domain" description="C2" evidence="8">
    <location>
        <begin position="633"/>
        <end position="755"/>
    </location>
</feature>
<feature type="region of interest" description="Disordered" evidence="6">
    <location>
        <begin position="1306"/>
        <end position="1328"/>
    </location>
</feature>
<feature type="compositionally biased region" description="Low complexity" evidence="6">
    <location>
        <begin position="72"/>
        <end position="88"/>
    </location>
</feature>
<dbReference type="InterPro" id="IPR031468">
    <property type="entry name" value="SMP_LBD"/>
</dbReference>
<feature type="region of interest" description="Disordered" evidence="6">
    <location>
        <begin position="1344"/>
        <end position="1371"/>
    </location>
</feature>
<dbReference type="PANTHER" id="PTHR47261:SF4">
    <property type="entry name" value="C2 DOMAIN-CONTAINING PROTEIN"/>
    <property type="match status" value="1"/>
</dbReference>
<evidence type="ECO:0000313" key="10">
    <source>
        <dbReference type="EMBL" id="GLC55559.1"/>
    </source>
</evidence>
<dbReference type="EMBL" id="BRXU01000013">
    <property type="protein sequence ID" value="GLC55559.1"/>
    <property type="molecule type" value="Genomic_DNA"/>
</dbReference>
<feature type="compositionally biased region" description="Low complexity" evidence="6">
    <location>
        <begin position="1310"/>
        <end position="1327"/>
    </location>
</feature>
<feature type="region of interest" description="Disordered" evidence="6">
    <location>
        <begin position="1116"/>
        <end position="1137"/>
    </location>
</feature>
<evidence type="ECO:0000256" key="6">
    <source>
        <dbReference type="SAM" id="MobiDB-lite"/>
    </source>
</evidence>
<evidence type="ECO:0000259" key="8">
    <source>
        <dbReference type="PROSITE" id="PS50004"/>
    </source>
</evidence>
<dbReference type="PANTHER" id="PTHR47261">
    <property type="entry name" value="CALCIUM-DEPENDENT LIPID-BINDING (CALB DOMAIN) FAMILY PROTEIN"/>
    <property type="match status" value="1"/>
</dbReference>
<organism evidence="10 11">
    <name type="scientific">Pleodorina starrii</name>
    <dbReference type="NCBI Taxonomy" id="330485"/>
    <lineage>
        <taxon>Eukaryota</taxon>
        <taxon>Viridiplantae</taxon>
        <taxon>Chlorophyta</taxon>
        <taxon>core chlorophytes</taxon>
        <taxon>Chlorophyceae</taxon>
        <taxon>CS clade</taxon>
        <taxon>Chlamydomonadales</taxon>
        <taxon>Volvocaceae</taxon>
        <taxon>Pleodorina</taxon>
    </lineage>
</organism>
<dbReference type="GO" id="GO:0006869">
    <property type="term" value="P:lipid transport"/>
    <property type="evidence" value="ECO:0007669"/>
    <property type="project" value="UniProtKB-KW"/>
</dbReference>
<dbReference type="SMART" id="SM00239">
    <property type="entry name" value="C2"/>
    <property type="match status" value="1"/>
</dbReference>
<feature type="region of interest" description="Disordered" evidence="6">
    <location>
        <begin position="1248"/>
        <end position="1288"/>
    </location>
</feature>
<name>A0A9W6F457_9CHLO</name>
<evidence type="ECO:0000256" key="3">
    <source>
        <dbReference type="ARBA" id="ARBA00023055"/>
    </source>
</evidence>
<dbReference type="InterPro" id="IPR035892">
    <property type="entry name" value="C2_domain_sf"/>
</dbReference>
<evidence type="ECO:0000256" key="2">
    <source>
        <dbReference type="ARBA" id="ARBA00022448"/>
    </source>
</evidence>
<feature type="compositionally biased region" description="Basic and acidic residues" evidence="6">
    <location>
        <begin position="1344"/>
        <end position="1366"/>
    </location>
</feature>
<keyword evidence="3" id="KW-0445">Lipid transport</keyword>
<feature type="compositionally biased region" description="Low complexity" evidence="6">
    <location>
        <begin position="179"/>
        <end position="221"/>
    </location>
</feature>
<dbReference type="GO" id="GO:0016020">
    <property type="term" value="C:membrane"/>
    <property type="evidence" value="ECO:0007669"/>
    <property type="project" value="UniProtKB-SubCell"/>
</dbReference>
<feature type="compositionally biased region" description="Low complexity" evidence="6">
    <location>
        <begin position="900"/>
        <end position="916"/>
    </location>
</feature>
<feature type="region of interest" description="Disordered" evidence="6">
    <location>
        <begin position="177"/>
        <end position="221"/>
    </location>
</feature>
<evidence type="ECO:0000259" key="9">
    <source>
        <dbReference type="PROSITE" id="PS51847"/>
    </source>
</evidence>
<comment type="subcellular location">
    <subcellularLocation>
        <location evidence="1">Membrane</location>
    </subcellularLocation>
</comment>